<organism evidence="1 2">
    <name type="scientific">Gimesia maris</name>
    <dbReference type="NCBI Taxonomy" id="122"/>
    <lineage>
        <taxon>Bacteria</taxon>
        <taxon>Pseudomonadati</taxon>
        <taxon>Planctomycetota</taxon>
        <taxon>Planctomycetia</taxon>
        <taxon>Planctomycetales</taxon>
        <taxon>Planctomycetaceae</taxon>
        <taxon>Gimesia</taxon>
    </lineage>
</organism>
<dbReference type="EMBL" id="CP042910">
    <property type="protein sequence ID" value="QEG18948.1"/>
    <property type="molecule type" value="Genomic_DNA"/>
</dbReference>
<proteinExistence type="predicted"/>
<dbReference type="RefSeq" id="WP_002649750.1">
    <property type="nucleotide sequence ID" value="NZ_CP042910.1"/>
</dbReference>
<dbReference type="Proteomes" id="UP000322887">
    <property type="component" value="Chromosome"/>
</dbReference>
<protein>
    <recommendedName>
        <fullName evidence="3">DUF465 domain-containing protein</fullName>
    </recommendedName>
</protein>
<evidence type="ECO:0000313" key="1">
    <source>
        <dbReference type="EMBL" id="QEG18948.1"/>
    </source>
</evidence>
<name>A0ABX5YTI1_9PLAN</name>
<dbReference type="GeneID" id="98649289"/>
<keyword evidence="2" id="KW-1185">Reference proteome</keyword>
<accession>A0ABX5YTI1</accession>
<gene>
    <name evidence="1" type="ORF">GmarT_48430</name>
</gene>
<reference evidence="1 2" key="1">
    <citation type="submission" date="2019-08" db="EMBL/GenBank/DDBJ databases">
        <title>Deep-cultivation of Planctomycetes and their phenomic and genomic characterization uncovers novel biology.</title>
        <authorList>
            <person name="Wiegand S."/>
            <person name="Jogler M."/>
            <person name="Boedeker C."/>
            <person name="Pinto D."/>
            <person name="Vollmers J."/>
            <person name="Rivas-Marin E."/>
            <person name="Kohn T."/>
            <person name="Peeters S.H."/>
            <person name="Heuer A."/>
            <person name="Rast P."/>
            <person name="Oberbeckmann S."/>
            <person name="Bunk B."/>
            <person name="Jeske O."/>
            <person name="Meyerdierks A."/>
            <person name="Storesund J.E."/>
            <person name="Kallscheuer N."/>
            <person name="Luecker S."/>
            <person name="Lage O.M."/>
            <person name="Pohl T."/>
            <person name="Merkel B.J."/>
            <person name="Hornburger P."/>
            <person name="Mueller R.-W."/>
            <person name="Bruemmer F."/>
            <person name="Labrenz M."/>
            <person name="Spormann A.M."/>
            <person name="Op den Camp H."/>
            <person name="Overmann J."/>
            <person name="Amann R."/>
            <person name="Jetten M.S.M."/>
            <person name="Mascher T."/>
            <person name="Medema M.H."/>
            <person name="Devos D.P."/>
            <person name="Kaster A.-K."/>
            <person name="Ovreas L."/>
            <person name="Rohde M."/>
            <person name="Galperin M.Y."/>
            <person name="Jogler C."/>
        </authorList>
    </citation>
    <scope>NUCLEOTIDE SEQUENCE [LARGE SCALE GENOMIC DNA]</scope>
    <source>
        <strain evidence="1 2">DSM 8797</strain>
    </source>
</reference>
<sequence length="79" mass="9606">MGIPTNDESAAFDRHWQKLSAERKAKEVELAKQKIREEGIVFNVDQVYEQRERDRLYKLKLATLKEKRKLRFQDLIRFR</sequence>
<evidence type="ECO:0000313" key="2">
    <source>
        <dbReference type="Proteomes" id="UP000322887"/>
    </source>
</evidence>
<evidence type="ECO:0008006" key="3">
    <source>
        <dbReference type="Google" id="ProtNLM"/>
    </source>
</evidence>